<dbReference type="InterPro" id="IPR002591">
    <property type="entry name" value="Phosphodiest/P_Trfase"/>
</dbReference>
<dbReference type="RefSeq" id="WP_015232574.1">
    <property type="nucleotide sequence ID" value="NC_019791.1"/>
</dbReference>
<dbReference type="EMBL" id="CP003378">
    <property type="protein sequence ID" value="AFZ70677.1"/>
    <property type="molecule type" value="Genomic_DNA"/>
</dbReference>
<dbReference type="GeneID" id="14212209"/>
<sequence>MKVLVLGLDGLSPQILKNALKKVDLPNLEKIIKKGETHSLLSIPPVTPIEWTSIATGVNPAKHGIWGFTKLIKIIDERKDANEKSYKKITAKWRYYTSKDVRFPRFFEISSFKRKNTLVINYPLTWPIEGNWNTANSDIISDTLISPRVETNRDDLKKFLKYFDPGLNPYDKTISYIKGFEKIIEEKSYELYTIILPFPDQAFHKDPDEVLNIRKRSRNIWEEIDSLLAFFLNFDNIFIVSDHGLAAYRKYANPLVPILYGNGYEKNMFTIAYTIVDKLSLYLKIPFRLIIKKTLIRKYFNFLRYRNELYKLNQIEAFTGYESEIEKIGFSHDMHDPADVWTTYFLNDEIRDEIIKIIKNDEVSKYVDIKKCEELFNGIYFPDFPSALFIPKFFNDTYLDFSRYPFSLSRLRLDLRTNHHIYGTFIAYGRGIKEKGKINLSSPLTNYDVSPTVLSSLGLQIPRGIDGKGIIEPIGNPFPYDIAMRIKKI</sequence>
<evidence type="ECO:0000313" key="2">
    <source>
        <dbReference type="Proteomes" id="UP000010469"/>
    </source>
</evidence>
<proteinExistence type="predicted"/>
<evidence type="ECO:0000313" key="1">
    <source>
        <dbReference type="EMBL" id="AFZ70677.1"/>
    </source>
</evidence>
<dbReference type="Pfam" id="PF01663">
    <property type="entry name" value="Phosphodiest"/>
    <property type="match status" value="1"/>
</dbReference>
<dbReference type="PANTHER" id="PTHR10151:SF120">
    <property type="entry name" value="BIS(5'-ADENOSYL)-TRIPHOSPHATASE"/>
    <property type="match status" value="1"/>
</dbReference>
<dbReference type="AlphaFoldDB" id="L0AC27"/>
<keyword evidence="2" id="KW-1185">Reference proteome</keyword>
<evidence type="ECO:0008006" key="3">
    <source>
        <dbReference type="Google" id="ProtNLM"/>
    </source>
</evidence>
<dbReference type="Proteomes" id="UP000010469">
    <property type="component" value="Chromosome"/>
</dbReference>
<dbReference type="STRING" id="1056495.Calag_0949"/>
<dbReference type="SUPFAM" id="SSF53649">
    <property type="entry name" value="Alkaline phosphatase-like"/>
    <property type="match status" value="1"/>
</dbReference>
<dbReference type="HOGENOM" id="CLU_024306_0_0_2"/>
<dbReference type="InterPro" id="IPR017850">
    <property type="entry name" value="Alkaline_phosphatase_core_sf"/>
</dbReference>
<protein>
    <recommendedName>
        <fullName evidence="3">AP superfamily protein</fullName>
    </recommendedName>
</protein>
<dbReference type="GO" id="GO:0016787">
    <property type="term" value="F:hydrolase activity"/>
    <property type="evidence" value="ECO:0007669"/>
    <property type="project" value="UniProtKB-ARBA"/>
</dbReference>
<dbReference type="PANTHER" id="PTHR10151">
    <property type="entry name" value="ECTONUCLEOTIDE PYROPHOSPHATASE/PHOSPHODIESTERASE"/>
    <property type="match status" value="1"/>
</dbReference>
<gene>
    <name evidence="1" type="ordered locus">Calag_0949</name>
</gene>
<reference evidence="2" key="1">
    <citation type="submission" date="2012-03" db="EMBL/GenBank/DDBJ databases">
        <title>Complete genome of Caldisphaera lagunensis DSM 15908.</title>
        <authorList>
            <person name="Lucas S."/>
            <person name="Copeland A."/>
            <person name="Lapidus A."/>
            <person name="Glavina del Rio T."/>
            <person name="Dalin E."/>
            <person name="Tice H."/>
            <person name="Bruce D."/>
            <person name="Goodwin L."/>
            <person name="Pitluck S."/>
            <person name="Peters L."/>
            <person name="Mikhailova N."/>
            <person name="Teshima H."/>
            <person name="Kyrpides N."/>
            <person name="Mavromatis K."/>
            <person name="Ivanova N."/>
            <person name="Brettin T."/>
            <person name="Detter J.C."/>
            <person name="Han C."/>
            <person name="Larimer F."/>
            <person name="Land M."/>
            <person name="Hauser L."/>
            <person name="Markowitz V."/>
            <person name="Cheng J.-F."/>
            <person name="Hugenholtz P."/>
            <person name="Woyke T."/>
            <person name="Wu D."/>
            <person name="Spring S."/>
            <person name="Schroeder M."/>
            <person name="Brambilla E."/>
            <person name="Klenk H.-P."/>
            <person name="Eisen J.A."/>
        </authorList>
    </citation>
    <scope>NUCLEOTIDE SEQUENCE [LARGE SCALE GENOMIC DNA]</scope>
    <source>
        <strain evidence="2">DSM 15908 / JCM 11604 / IC-154</strain>
    </source>
</reference>
<accession>L0AC27</accession>
<organism evidence="1 2">
    <name type="scientific">Caldisphaera lagunensis (strain DSM 15908 / JCM 11604 / ANMR 0165 / IC-154)</name>
    <dbReference type="NCBI Taxonomy" id="1056495"/>
    <lineage>
        <taxon>Archaea</taxon>
        <taxon>Thermoproteota</taxon>
        <taxon>Thermoprotei</taxon>
        <taxon>Acidilobales</taxon>
        <taxon>Caldisphaeraceae</taxon>
        <taxon>Caldisphaera</taxon>
    </lineage>
</organism>
<dbReference type="KEGG" id="clg:Calag_0949"/>
<dbReference type="OrthoDB" id="198670at2157"/>
<dbReference type="eggNOG" id="arCOG01377">
    <property type="taxonomic scope" value="Archaea"/>
</dbReference>
<name>L0AC27_CALLD</name>
<dbReference type="InParanoid" id="L0AC27"/>
<dbReference type="Gene3D" id="3.40.720.10">
    <property type="entry name" value="Alkaline Phosphatase, subunit A"/>
    <property type="match status" value="1"/>
</dbReference>